<dbReference type="Proteomes" id="UP000490939">
    <property type="component" value="Unassembled WGS sequence"/>
</dbReference>
<name>A0A8H3VG50_VENIN</name>
<sequence>MSVVPAADIMIPHLISVMGQTINASMTNAISVLDNPPDRLVQHVGVDSKSSSNSLERNTVRAIGTTQVQRKSPGAAKEFINDERLS</sequence>
<keyword evidence="3" id="KW-1185">Reference proteome</keyword>
<dbReference type="AlphaFoldDB" id="A0A8H3VG50"/>
<protein>
    <submittedName>
        <fullName evidence="2">Uncharacterized protein</fullName>
    </submittedName>
</protein>
<evidence type="ECO:0000256" key="1">
    <source>
        <dbReference type="SAM" id="MobiDB-lite"/>
    </source>
</evidence>
<organism evidence="2 3">
    <name type="scientific">Venturia inaequalis</name>
    <name type="common">Apple scab fungus</name>
    <dbReference type="NCBI Taxonomy" id="5025"/>
    <lineage>
        <taxon>Eukaryota</taxon>
        <taxon>Fungi</taxon>
        <taxon>Dikarya</taxon>
        <taxon>Ascomycota</taxon>
        <taxon>Pezizomycotina</taxon>
        <taxon>Dothideomycetes</taxon>
        <taxon>Pleosporomycetidae</taxon>
        <taxon>Venturiales</taxon>
        <taxon>Venturiaceae</taxon>
        <taxon>Venturia</taxon>
    </lineage>
</organism>
<proteinExistence type="predicted"/>
<feature type="region of interest" description="Disordered" evidence="1">
    <location>
        <begin position="65"/>
        <end position="86"/>
    </location>
</feature>
<accession>A0A8H3VG50</accession>
<dbReference type="EMBL" id="WNWR01000183">
    <property type="protein sequence ID" value="KAE9989492.1"/>
    <property type="molecule type" value="Genomic_DNA"/>
</dbReference>
<evidence type="ECO:0000313" key="2">
    <source>
        <dbReference type="EMBL" id="KAE9989492.1"/>
    </source>
</evidence>
<reference evidence="2 3" key="1">
    <citation type="submission" date="2019-07" db="EMBL/GenBank/DDBJ databases">
        <title>Venturia inaequalis Genome Resource.</title>
        <authorList>
            <person name="Lichtner F.J."/>
        </authorList>
    </citation>
    <scope>NUCLEOTIDE SEQUENCE [LARGE SCALE GENOMIC DNA]</scope>
    <source>
        <strain evidence="2 3">DMI_063113</strain>
    </source>
</reference>
<gene>
    <name evidence="2" type="ORF">EG327_002615</name>
</gene>
<evidence type="ECO:0000313" key="3">
    <source>
        <dbReference type="Proteomes" id="UP000490939"/>
    </source>
</evidence>
<comment type="caution">
    <text evidence="2">The sequence shown here is derived from an EMBL/GenBank/DDBJ whole genome shotgun (WGS) entry which is preliminary data.</text>
</comment>